<organism evidence="1 2">
    <name type="scientific">Thermomonospora echinospora</name>
    <dbReference type="NCBI Taxonomy" id="1992"/>
    <lineage>
        <taxon>Bacteria</taxon>
        <taxon>Bacillati</taxon>
        <taxon>Actinomycetota</taxon>
        <taxon>Actinomycetes</taxon>
        <taxon>Streptosporangiales</taxon>
        <taxon>Thermomonosporaceae</taxon>
        <taxon>Thermomonospora</taxon>
    </lineage>
</organism>
<reference evidence="2" key="1">
    <citation type="submission" date="2016-10" db="EMBL/GenBank/DDBJ databases">
        <authorList>
            <person name="Varghese N."/>
            <person name="Submissions S."/>
        </authorList>
    </citation>
    <scope>NUCLEOTIDE SEQUENCE [LARGE SCALE GENOMIC DNA]</scope>
    <source>
        <strain evidence="2">DSM 43163</strain>
    </source>
</reference>
<sequence>MTRFLPGEIVNITITGGRIDEVSKNGIHVVLPNGTTATVELSNLEAVTVERVAPAEWPPQPGDLWRTERQPYFAMYSDGAMVLVNLGGERFSPDFVLAHGSLTLVHREEQDGGEVR</sequence>
<dbReference type="AlphaFoldDB" id="A0A1H6A8D0"/>
<dbReference type="RefSeq" id="WP_103938225.1">
    <property type="nucleotide sequence ID" value="NZ_FNVO01000005.1"/>
</dbReference>
<name>A0A1H6A8D0_9ACTN</name>
<dbReference type="EMBL" id="FNVO01000005">
    <property type="protein sequence ID" value="SEG44295.1"/>
    <property type="molecule type" value="Genomic_DNA"/>
</dbReference>
<keyword evidence="2" id="KW-1185">Reference proteome</keyword>
<evidence type="ECO:0000313" key="2">
    <source>
        <dbReference type="Proteomes" id="UP000236723"/>
    </source>
</evidence>
<accession>A0A1H6A8D0</accession>
<dbReference type="OrthoDB" id="3533639at2"/>
<dbReference type="Proteomes" id="UP000236723">
    <property type="component" value="Unassembled WGS sequence"/>
</dbReference>
<evidence type="ECO:0000313" key="1">
    <source>
        <dbReference type="EMBL" id="SEG44295.1"/>
    </source>
</evidence>
<gene>
    <name evidence="1" type="ORF">SAMN04489712_105244</name>
</gene>
<protein>
    <submittedName>
        <fullName evidence="1">Uncharacterized protein</fullName>
    </submittedName>
</protein>
<proteinExistence type="predicted"/>